<organism evidence="2 3">
    <name type="scientific">Ceratobasidium theobromae</name>
    <dbReference type="NCBI Taxonomy" id="1582974"/>
    <lineage>
        <taxon>Eukaryota</taxon>
        <taxon>Fungi</taxon>
        <taxon>Dikarya</taxon>
        <taxon>Basidiomycota</taxon>
        <taxon>Agaricomycotina</taxon>
        <taxon>Agaricomycetes</taxon>
        <taxon>Cantharellales</taxon>
        <taxon>Ceratobasidiaceae</taxon>
        <taxon>Ceratobasidium</taxon>
    </lineage>
</organism>
<keyword evidence="1" id="KW-0812">Transmembrane</keyword>
<name>A0A5N5QH62_9AGAM</name>
<dbReference type="Proteomes" id="UP000383932">
    <property type="component" value="Unassembled WGS sequence"/>
</dbReference>
<gene>
    <name evidence="2" type="ORF">CTheo_5475</name>
</gene>
<evidence type="ECO:0000256" key="1">
    <source>
        <dbReference type="SAM" id="Phobius"/>
    </source>
</evidence>
<sequence length="211" mass="23825">MQLFNDSAIMGCNLSCIYQSILSVLPPTSNPAPDALHTRVELKTHIPLLIHLSCVVPAFFVAFPLMRVKKGTKAHRVLGTLFMVLMTVGVGITYWIKLLRRKDETRDLVCRLSPWFSPNAFCQFSMFHVGTTITLSHIFLSILALKRRDIKAHKRWTFWVVVSVVVGGPLLPRERLTGMWLRGENPAWQPVDVVEIVKEPVSMFADMVIGA</sequence>
<dbReference type="EMBL" id="SSOP01000124">
    <property type="protein sequence ID" value="KAB5591092.1"/>
    <property type="molecule type" value="Genomic_DNA"/>
</dbReference>
<dbReference type="OrthoDB" id="10540288at2759"/>
<feature type="transmembrane region" description="Helical" evidence="1">
    <location>
        <begin position="46"/>
        <end position="65"/>
    </location>
</feature>
<evidence type="ECO:0008006" key="4">
    <source>
        <dbReference type="Google" id="ProtNLM"/>
    </source>
</evidence>
<accession>A0A5N5QH62</accession>
<keyword evidence="1" id="KW-0472">Membrane</keyword>
<keyword evidence="1" id="KW-1133">Transmembrane helix</keyword>
<keyword evidence="3" id="KW-1185">Reference proteome</keyword>
<proteinExistence type="predicted"/>
<feature type="transmembrane region" description="Helical" evidence="1">
    <location>
        <begin position="77"/>
        <end position="96"/>
    </location>
</feature>
<protein>
    <recommendedName>
        <fullName evidence="4">DUF2306 domain-containing protein</fullName>
    </recommendedName>
</protein>
<comment type="caution">
    <text evidence="2">The sequence shown here is derived from an EMBL/GenBank/DDBJ whole genome shotgun (WGS) entry which is preliminary data.</text>
</comment>
<reference evidence="2 3" key="1">
    <citation type="journal article" date="2019" name="Fungal Biol. Biotechnol.">
        <title>Draft genome sequence of fastidious pathogen Ceratobasidium theobromae, which causes vascular-streak dieback in Theobroma cacao.</title>
        <authorList>
            <person name="Ali S.S."/>
            <person name="Asman A."/>
            <person name="Shao J."/>
            <person name="Firmansyah A.P."/>
            <person name="Susilo A.W."/>
            <person name="Rosmana A."/>
            <person name="McMahon P."/>
            <person name="Junaid M."/>
            <person name="Guest D."/>
            <person name="Kheng T.Y."/>
            <person name="Meinhardt L.W."/>
            <person name="Bailey B.A."/>
        </authorList>
    </citation>
    <scope>NUCLEOTIDE SEQUENCE [LARGE SCALE GENOMIC DNA]</scope>
    <source>
        <strain evidence="2 3">CT2</strain>
    </source>
</reference>
<evidence type="ECO:0000313" key="2">
    <source>
        <dbReference type="EMBL" id="KAB5591092.1"/>
    </source>
</evidence>
<dbReference type="AlphaFoldDB" id="A0A5N5QH62"/>
<evidence type="ECO:0000313" key="3">
    <source>
        <dbReference type="Proteomes" id="UP000383932"/>
    </source>
</evidence>
<feature type="transmembrane region" description="Helical" evidence="1">
    <location>
        <begin position="124"/>
        <end position="144"/>
    </location>
</feature>